<name>A0A178XM19_SINSA</name>
<dbReference type="EMBL" id="LNQB01000099">
    <property type="protein sequence ID" value="OAP35772.1"/>
    <property type="molecule type" value="Genomic_DNA"/>
</dbReference>
<proteinExistence type="predicted"/>
<reference evidence="2 3" key="1">
    <citation type="submission" date="2015-11" db="EMBL/GenBank/DDBJ databases">
        <title>Ensifer anhuiense sp. nov., an effective nitrogen fixation bacterium with Glycine soja.</title>
        <authorList>
            <person name="Yan H."/>
            <person name="Chen W."/>
        </authorList>
    </citation>
    <scope>NUCLEOTIDE SEQUENCE [LARGE SCALE GENOMIC DNA]</scope>
    <source>
        <strain evidence="2 3">LMG 7837</strain>
    </source>
</reference>
<evidence type="ECO:0000313" key="2">
    <source>
        <dbReference type="EMBL" id="OAP35772.1"/>
    </source>
</evidence>
<feature type="signal peptide" evidence="1">
    <location>
        <begin position="1"/>
        <end position="26"/>
    </location>
</feature>
<evidence type="ECO:0000313" key="3">
    <source>
        <dbReference type="Proteomes" id="UP000078507"/>
    </source>
</evidence>
<dbReference type="Proteomes" id="UP000078507">
    <property type="component" value="Unassembled WGS sequence"/>
</dbReference>
<keyword evidence="3" id="KW-1185">Reference proteome</keyword>
<comment type="caution">
    <text evidence="2">The sequence shown here is derived from an EMBL/GenBank/DDBJ whole genome shotgun (WGS) entry which is preliminary data.</text>
</comment>
<organism evidence="2 3">
    <name type="scientific">Sinorhizobium saheli</name>
    <dbReference type="NCBI Taxonomy" id="36856"/>
    <lineage>
        <taxon>Bacteria</taxon>
        <taxon>Pseudomonadati</taxon>
        <taxon>Pseudomonadota</taxon>
        <taxon>Alphaproteobacteria</taxon>
        <taxon>Hyphomicrobiales</taxon>
        <taxon>Rhizobiaceae</taxon>
        <taxon>Sinorhizobium/Ensifer group</taxon>
        <taxon>Sinorhizobium</taxon>
    </lineage>
</organism>
<sequence>MKAIFSKLRPSKRLVILLSAALGVSAASGGAAVYVGRDKLLNRFTAPAASGLECTTLRMLKLDHKGQRWIRMHVKTDRAGGPDRVRTALRVAGALAGREKADLYQVVVLDAAGPEDRAGVRGAAIGAEVLFAPGPRSVPGMDEPFRASYNEATANAAGMFHGKVVRLGLGEVRAIMAKMDDHSMCIDPTMAAGEEGVPAAEGHEGQ</sequence>
<keyword evidence="1" id="KW-0732">Signal</keyword>
<dbReference type="RefSeq" id="WP_066878824.1">
    <property type="nucleotide sequence ID" value="NZ_LNQB01000099.1"/>
</dbReference>
<dbReference type="AlphaFoldDB" id="A0A178XM19"/>
<gene>
    <name evidence="2" type="ORF">ATB98_02670</name>
</gene>
<evidence type="ECO:0000256" key="1">
    <source>
        <dbReference type="SAM" id="SignalP"/>
    </source>
</evidence>
<protein>
    <submittedName>
        <fullName evidence="2">Uncharacterized protein</fullName>
    </submittedName>
</protein>
<feature type="chain" id="PRO_5008097018" evidence="1">
    <location>
        <begin position="27"/>
        <end position="206"/>
    </location>
</feature>
<accession>A0A178XM19</accession>